<sequence length="210" mass="23171">MVWSSAQPHSVDDMVHHAFGNDRDRLVAIWARDTLGLAEDLYHRKVLTIKDLEKPWAALARWSGHSAATTILLDDSHAKAARQPYNHLCVSEYTRKQRQADLAALQLQQLVHDAISQPEETHHHPTGELDNTLLAVIGILHAVRLQSSIAGWLCAGALLSSSSSSSSSSQREGDSDVAWFEDPVLVSLWAKRGREAMHSLGLQVDHGVEP</sequence>
<dbReference type="InterPro" id="IPR023214">
    <property type="entry name" value="HAD_sf"/>
</dbReference>
<gene>
    <name evidence="2" type="ORF">B0F90DRAFT_1636021</name>
</gene>
<accession>A0AAD4LZR8</accession>
<evidence type="ECO:0000313" key="2">
    <source>
        <dbReference type="EMBL" id="KAI0296740.1"/>
    </source>
</evidence>
<dbReference type="EMBL" id="WTXG01000046">
    <property type="protein sequence ID" value="KAI0296740.1"/>
    <property type="molecule type" value="Genomic_DNA"/>
</dbReference>
<evidence type="ECO:0000259" key="1">
    <source>
        <dbReference type="Pfam" id="PF03031"/>
    </source>
</evidence>
<protein>
    <recommendedName>
        <fullName evidence="1">FCP1 homology domain-containing protein</fullName>
    </recommendedName>
</protein>
<dbReference type="Pfam" id="PF03031">
    <property type="entry name" value="NIF"/>
    <property type="match status" value="1"/>
</dbReference>
<reference evidence="2" key="1">
    <citation type="journal article" date="2022" name="New Phytol.">
        <title>Evolutionary transition to the ectomycorrhizal habit in the genomes of a hyperdiverse lineage of mushroom-forming fungi.</title>
        <authorList>
            <person name="Looney B."/>
            <person name="Miyauchi S."/>
            <person name="Morin E."/>
            <person name="Drula E."/>
            <person name="Courty P.E."/>
            <person name="Kohler A."/>
            <person name="Kuo A."/>
            <person name="LaButti K."/>
            <person name="Pangilinan J."/>
            <person name="Lipzen A."/>
            <person name="Riley R."/>
            <person name="Andreopoulos W."/>
            <person name="He G."/>
            <person name="Johnson J."/>
            <person name="Nolan M."/>
            <person name="Tritt A."/>
            <person name="Barry K.W."/>
            <person name="Grigoriev I.V."/>
            <person name="Nagy L.G."/>
            <person name="Hibbett D."/>
            <person name="Henrissat B."/>
            <person name="Matheny P.B."/>
            <person name="Labbe J."/>
            <person name="Martin F.M."/>
        </authorList>
    </citation>
    <scope>NUCLEOTIDE SEQUENCE</scope>
    <source>
        <strain evidence="2">BPL690</strain>
    </source>
</reference>
<keyword evidence="3" id="KW-1185">Reference proteome</keyword>
<evidence type="ECO:0000313" key="3">
    <source>
        <dbReference type="Proteomes" id="UP001203297"/>
    </source>
</evidence>
<name>A0AAD4LZR8_9AGAM</name>
<dbReference type="AlphaFoldDB" id="A0AAD4LZR8"/>
<dbReference type="Proteomes" id="UP001203297">
    <property type="component" value="Unassembled WGS sequence"/>
</dbReference>
<dbReference type="InterPro" id="IPR004274">
    <property type="entry name" value="FCP1_dom"/>
</dbReference>
<feature type="domain" description="FCP1 homology" evidence="1">
    <location>
        <begin position="1"/>
        <end position="114"/>
    </location>
</feature>
<proteinExistence type="predicted"/>
<organism evidence="2 3">
    <name type="scientific">Multifurca ochricompacta</name>
    <dbReference type="NCBI Taxonomy" id="376703"/>
    <lineage>
        <taxon>Eukaryota</taxon>
        <taxon>Fungi</taxon>
        <taxon>Dikarya</taxon>
        <taxon>Basidiomycota</taxon>
        <taxon>Agaricomycotina</taxon>
        <taxon>Agaricomycetes</taxon>
        <taxon>Russulales</taxon>
        <taxon>Russulaceae</taxon>
        <taxon>Multifurca</taxon>
    </lineage>
</organism>
<dbReference type="Gene3D" id="3.40.50.1000">
    <property type="entry name" value="HAD superfamily/HAD-like"/>
    <property type="match status" value="1"/>
</dbReference>
<comment type="caution">
    <text evidence="2">The sequence shown here is derived from an EMBL/GenBank/DDBJ whole genome shotgun (WGS) entry which is preliminary data.</text>
</comment>